<keyword evidence="7" id="KW-1185">Reference proteome</keyword>
<name>A0ABT0SGX9_9GAMM</name>
<dbReference type="PANTHER" id="PTHR30537">
    <property type="entry name" value="HTH-TYPE TRANSCRIPTIONAL REGULATOR"/>
    <property type="match status" value="1"/>
</dbReference>
<dbReference type="InterPro" id="IPR000847">
    <property type="entry name" value="LysR_HTH_N"/>
</dbReference>
<dbReference type="RefSeq" id="WP_250063595.1">
    <property type="nucleotide sequence ID" value="NZ_JAIKTS010000002.1"/>
</dbReference>
<organism evidence="6 7">
    <name type="scientific">Stenotrophomonas mori</name>
    <dbReference type="NCBI Taxonomy" id="2871096"/>
    <lineage>
        <taxon>Bacteria</taxon>
        <taxon>Pseudomonadati</taxon>
        <taxon>Pseudomonadota</taxon>
        <taxon>Gammaproteobacteria</taxon>
        <taxon>Lysobacterales</taxon>
        <taxon>Lysobacteraceae</taxon>
        <taxon>Stenotrophomonas</taxon>
    </lineage>
</organism>
<dbReference type="SUPFAM" id="SSF46785">
    <property type="entry name" value="Winged helix' DNA-binding domain"/>
    <property type="match status" value="1"/>
</dbReference>
<comment type="caution">
    <text evidence="6">The sequence shown here is derived from an EMBL/GenBank/DDBJ whole genome shotgun (WGS) entry which is preliminary data.</text>
</comment>
<dbReference type="EMBL" id="JAIKTS010000002">
    <property type="protein sequence ID" value="MCL7714532.1"/>
    <property type="molecule type" value="Genomic_DNA"/>
</dbReference>
<feature type="domain" description="HTH lysR-type" evidence="5">
    <location>
        <begin position="4"/>
        <end position="61"/>
    </location>
</feature>
<evidence type="ECO:0000259" key="5">
    <source>
        <dbReference type="PROSITE" id="PS50931"/>
    </source>
</evidence>
<sequence length="298" mass="32606">MASHPLPAIAAFARVAHHGSFTRAAAELDVSPSALSQSIRALEKRLGVRLLNRTTRRVALSEHGARFLDQVLPGLERIDAAFDDLDALRGVPSGRLRINLARVVALRTVLPRLADFQARYPQITLELYADDALSDLVAGGFDAGIRLGECLAREMVALPVSPPQELAVVASPAWLARHRAPRTPQELIGLECVRFRRMGTGRLHPWEFTQAGRDIEVDVGGRLIVNDGELARHAALAGIGLAQPLLAEVEADIARGDLVRLLTDYTPPFDGLYIYYPAREQLAPKLRVFVDFLREGPG</sequence>
<evidence type="ECO:0000256" key="1">
    <source>
        <dbReference type="ARBA" id="ARBA00009437"/>
    </source>
</evidence>
<dbReference type="SUPFAM" id="SSF53850">
    <property type="entry name" value="Periplasmic binding protein-like II"/>
    <property type="match status" value="1"/>
</dbReference>
<gene>
    <name evidence="6" type="ORF">K5L01_07750</name>
</gene>
<evidence type="ECO:0000256" key="3">
    <source>
        <dbReference type="ARBA" id="ARBA00023125"/>
    </source>
</evidence>
<comment type="similarity">
    <text evidence="1">Belongs to the LysR transcriptional regulatory family.</text>
</comment>
<dbReference type="CDD" id="cd08474">
    <property type="entry name" value="PBP2_CrgA_like_5"/>
    <property type="match status" value="1"/>
</dbReference>
<dbReference type="PROSITE" id="PS50931">
    <property type="entry name" value="HTH_LYSR"/>
    <property type="match status" value="1"/>
</dbReference>
<dbReference type="InterPro" id="IPR058163">
    <property type="entry name" value="LysR-type_TF_proteobact-type"/>
</dbReference>
<evidence type="ECO:0000256" key="2">
    <source>
        <dbReference type="ARBA" id="ARBA00023015"/>
    </source>
</evidence>
<dbReference type="PRINTS" id="PR00039">
    <property type="entry name" value="HTHLYSR"/>
</dbReference>
<evidence type="ECO:0000313" key="6">
    <source>
        <dbReference type="EMBL" id="MCL7714532.1"/>
    </source>
</evidence>
<keyword evidence="2" id="KW-0805">Transcription regulation</keyword>
<dbReference type="Pfam" id="PF00126">
    <property type="entry name" value="HTH_1"/>
    <property type="match status" value="1"/>
</dbReference>
<reference evidence="6 7" key="1">
    <citation type="submission" date="2021-08" db="EMBL/GenBank/DDBJ databases">
        <title>Novel members of of the genus Stenotrophomonas from differernt environment.</title>
        <authorList>
            <person name="Deng Y."/>
        </authorList>
    </citation>
    <scope>NUCLEOTIDE SEQUENCE [LARGE SCALE GENOMIC DNA]</scope>
    <source>
        <strain evidence="6 7">CPCC 101365</strain>
    </source>
</reference>
<dbReference type="InterPro" id="IPR036388">
    <property type="entry name" value="WH-like_DNA-bd_sf"/>
</dbReference>
<dbReference type="InterPro" id="IPR005119">
    <property type="entry name" value="LysR_subst-bd"/>
</dbReference>
<dbReference type="Pfam" id="PF03466">
    <property type="entry name" value="LysR_substrate"/>
    <property type="match status" value="1"/>
</dbReference>
<dbReference type="Gene3D" id="3.40.190.290">
    <property type="match status" value="1"/>
</dbReference>
<proteinExistence type="inferred from homology"/>
<keyword evidence="3" id="KW-0238">DNA-binding</keyword>
<protein>
    <submittedName>
        <fullName evidence="6">LysR family transcriptional regulator</fullName>
    </submittedName>
</protein>
<accession>A0ABT0SGX9</accession>
<dbReference type="Gene3D" id="1.10.10.10">
    <property type="entry name" value="Winged helix-like DNA-binding domain superfamily/Winged helix DNA-binding domain"/>
    <property type="match status" value="1"/>
</dbReference>
<dbReference type="Proteomes" id="UP001431235">
    <property type="component" value="Unassembled WGS sequence"/>
</dbReference>
<keyword evidence="4" id="KW-0804">Transcription</keyword>
<dbReference type="InterPro" id="IPR036390">
    <property type="entry name" value="WH_DNA-bd_sf"/>
</dbReference>
<dbReference type="PANTHER" id="PTHR30537:SF1">
    <property type="entry name" value="HTH-TYPE TRANSCRIPTIONAL REGULATOR PGRR"/>
    <property type="match status" value="1"/>
</dbReference>
<evidence type="ECO:0000313" key="7">
    <source>
        <dbReference type="Proteomes" id="UP001431235"/>
    </source>
</evidence>
<evidence type="ECO:0000256" key="4">
    <source>
        <dbReference type="ARBA" id="ARBA00023163"/>
    </source>
</evidence>